<dbReference type="PANTHER" id="PTHR38435">
    <property type="match status" value="1"/>
</dbReference>
<protein>
    <recommendedName>
        <fullName evidence="1">6-phospho-N-acetylmuramidase N-terminal domain-containing protein</fullName>
    </recommendedName>
</protein>
<dbReference type="EMBL" id="VFOR01000004">
    <property type="protein sequence ID" value="TQL56597.1"/>
    <property type="molecule type" value="Genomic_DNA"/>
</dbReference>
<name>A0A542Z8C2_9ACTN</name>
<proteinExistence type="predicted"/>
<dbReference type="InterPro" id="IPR043797">
    <property type="entry name" value="MupG_N"/>
</dbReference>
<comment type="caution">
    <text evidence="2">The sequence shown here is derived from an EMBL/GenBank/DDBJ whole genome shotgun (WGS) entry which is preliminary data.</text>
</comment>
<gene>
    <name evidence="2" type="ORF">FB460_2487</name>
</gene>
<dbReference type="RefSeq" id="WP_142094500.1">
    <property type="nucleotide sequence ID" value="NZ_BAAAMD010000002.1"/>
</dbReference>
<dbReference type="Pfam" id="PF19200">
    <property type="entry name" value="MupG_N"/>
    <property type="match status" value="1"/>
</dbReference>
<feature type="domain" description="6-phospho-N-acetylmuramidase N-terminal" evidence="1">
    <location>
        <begin position="3"/>
        <end position="222"/>
    </location>
</feature>
<reference evidence="2 3" key="1">
    <citation type="submission" date="2019-06" db="EMBL/GenBank/DDBJ databases">
        <title>Sequencing the genomes of 1000 actinobacteria strains.</title>
        <authorList>
            <person name="Klenk H.-P."/>
        </authorList>
    </citation>
    <scope>NUCLEOTIDE SEQUENCE [LARGE SCALE GENOMIC DNA]</scope>
    <source>
        <strain evidence="2 3">DSM 8251</strain>
    </source>
</reference>
<dbReference type="InterPro" id="IPR008589">
    <property type="entry name" value="MupG"/>
</dbReference>
<dbReference type="SUPFAM" id="SSF51445">
    <property type="entry name" value="(Trans)glycosidases"/>
    <property type="match status" value="1"/>
</dbReference>
<organism evidence="2 3">
    <name type="scientific">Propioniferax innocua</name>
    <dbReference type="NCBI Taxonomy" id="1753"/>
    <lineage>
        <taxon>Bacteria</taxon>
        <taxon>Bacillati</taxon>
        <taxon>Actinomycetota</taxon>
        <taxon>Actinomycetes</taxon>
        <taxon>Propionibacteriales</taxon>
        <taxon>Propionibacteriaceae</taxon>
        <taxon>Propioniferax</taxon>
    </lineage>
</organism>
<dbReference type="AlphaFoldDB" id="A0A542Z8C2"/>
<evidence type="ECO:0000259" key="1">
    <source>
        <dbReference type="Pfam" id="PF19200"/>
    </source>
</evidence>
<keyword evidence="3" id="KW-1185">Reference proteome</keyword>
<dbReference type="InterPro" id="IPR013785">
    <property type="entry name" value="Aldolase_TIM"/>
</dbReference>
<dbReference type="InterPro" id="IPR029000">
    <property type="entry name" value="Cyclophilin-like_dom_sf"/>
</dbReference>
<sequence length="346" mass="38669">MLFSIYPTDPPDVRAAVVDQARRLASEPTLFTSLHIPEADALEEFLDELASLHRDIGATFWADVSPATLERFGLGVDDLDDLAAKGVMGLRIDYGFDTSDIARIAATGLSIALNASTVTAEELDRCAEFDVTGWHNYYPRPETGLSVEHFLNQTSLFRERGLPVLAFIPGEVTQRAPLHRGLPTLEAQRHVNAWVNWMRLQRLAPGIDVVCAEGTVRDEHLEWIERFQDTGELTLPLSELAPGARYLLDQPWCLRAEQSDISQRLEGTRGRALDDHLPHGPQRRVGALQMDGPAWKRYAGEVHLMTTVRPVDPDQFCIGQVASPYVDVVPELRGRDCVRFVQWPSV</sequence>
<dbReference type="Gene3D" id="2.40.100.10">
    <property type="entry name" value="Cyclophilin-like"/>
    <property type="match status" value="1"/>
</dbReference>
<accession>A0A542Z8C2</accession>
<evidence type="ECO:0000313" key="2">
    <source>
        <dbReference type="EMBL" id="TQL56597.1"/>
    </source>
</evidence>
<dbReference type="Gene3D" id="3.20.20.70">
    <property type="entry name" value="Aldolase class I"/>
    <property type="match status" value="1"/>
</dbReference>
<dbReference type="PANTHER" id="PTHR38435:SF2">
    <property type="entry name" value="DUF871 DOMAIN-CONTAINING PROTEIN"/>
    <property type="match status" value="1"/>
</dbReference>
<evidence type="ECO:0000313" key="3">
    <source>
        <dbReference type="Proteomes" id="UP000316196"/>
    </source>
</evidence>
<dbReference type="InterPro" id="IPR017853">
    <property type="entry name" value="GH"/>
</dbReference>
<dbReference type="Proteomes" id="UP000316196">
    <property type="component" value="Unassembled WGS sequence"/>
</dbReference>
<dbReference type="OrthoDB" id="5809921at2"/>